<feature type="binding site" evidence="11">
    <location>
        <position position="79"/>
    </location>
    <ligand>
        <name>oxalate</name>
        <dbReference type="ChEBI" id="CHEBI:30623"/>
    </ligand>
</feature>
<evidence type="ECO:0000256" key="3">
    <source>
        <dbReference type="ARBA" id="ARBA00007456"/>
    </source>
</evidence>
<dbReference type="PROSITE" id="PS00725">
    <property type="entry name" value="GERMIN"/>
    <property type="match status" value="1"/>
</dbReference>
<dbReference type="STRING" id="1088818.A0A2I0AAV3"/>
<evidence type="ECO:0000256" key="11">
    <source>
        <dbReference type="PIRSR" id="PIRSR601929-1"/>
    </source>
</evidence>
<keyword evidence="9" id="KW-1015">Disulfide bond</keyword>
<feature type="binding site" evidence="12">
    <location>
        <position position="79"/>
    </location>
    <ligand>
        <name>Mn(2+)</name>
        <dbReference type="ChEBI" id="CHEBI:29035"/>
    </ligand>
</feature>
<dbReference type="AlphaFoldDB" id="A0A2I0AAV3"/>
<dbReference type="InterPro" id="IPR014710">
    <property type="entry name" value="RmlC-like_jellyroll"/>
</dbReference>
<dbReference type="InterPro" id="IPR019780">
    <property type="entry name" value="Germin_Mn-BS"/>
</dbReference>
<dbReference type="InterPro" id="IPR001929">
    <property type="entry name" value="Germin"/>
</dbReference>
<comment type="function">
    <text evidence="1">May play a role in plant defense. Probably has no oxalate oxidase activity even if the active site is conserved.</text>
</comment>
<proteinExistence type="inferred from homology"/>
<reference evidence="15 16" key="1">
    <citation type="journal article" date="2017" name="Nature">
        <title>The Apostasia genome and the evolution of orchids.</title>
        <authorList>
            <person name="Zhang G.Q."/>
            <person name="Liu K.W."/>
            <person name="Li Z."/>
            <person name="Lohaus R."/>
            <person name="Hsiao Y.Y."/>
            <person name="Niu S.C."/>
            <person name="Wang J.Y."/>
            <person name="Lin Y.C."/>
            <person name="Xu Q."/>
            <person name="Chen L.J."/>
            <person name="Yoshida K."/>
            <person name="Fujiwara S."/>
            <person name="Wang Z.W."/>
            <person name="Zhang Y.Q."/>
            <person name="Mitsuda N."/>
            <person name="Wang M."/>
            <person name="Liu G.H."/>
            <person name="Pecoraro L."/>
            <person name="Huang H.X."/>
            <person name="Xiao X.J."/>
            <person name="Lin M."/>
            <person name="Wu X.Y."/>
            <person name="Wu W.L."/>
            <person name="Chen Y.Y."/>
            <person name="Chang S.B."/>
            <person name="Sakamoto S."/>
            <person name="Ohme-Takagi M."/>
            <person name="Yagi M."/>
            <person name="Zeng S.J."/>
            <person name="Shen C.Y."/>
            <person name="Yeh C.M."/>
            <person name="Luo Y.B."/>
            <person name="Tsai W.C."/>
            <person name="Van de Peer Y."/>
            <person name="Liu Z.J."/>
        </authorList>
    </citation>
    <scope>NUCLEOTIDE SEQUENCE [LARGE SCALE GENOMIC DNA]</scope>
    <source>
        <strain evidence="16">cv. Shenzhen</strain>
        <tissue evidence="15">Stem</tissue>
    </source>
</reference>
<feature type="binding site" evidence="12">
    <location>
        <position position="118"/>
    </location>
    <ligand>
        <name>Mn(2+)</name>
        <dbReference type="ChEBI" id="CHEBI:29035"/>
    </ligand>
</feature>
<sequence>MIDGFACKPADKVAETDFFFAGLAGTKPSAAAAPLGSAVTAGDVLAIPGLNTLGISMSRIDYAAAGGLNPPHLHPRASEILFVIAGRLEVGFITAAGKLVSKTVSKGQVFVFPQGLMHFERNKDDVLATAIAAFDSELPGTQRVPVALFAAVPPVADFVLARAFGLETEVVKKIEAGITPKN</sequence>
<feature type="domain" description="Cupin type-1" evidence="14">
    <location>
        <begin position="21"/>
        <end position="172"/>
    </location>
</feature>
<evidence type="ECO:0000256" key="9">
    <source>
        <dbReference type="ARBA" id="ARBA00023157"/>
    </source>
</evidence>
<dbReference type="InterPro" id="IPR006045">
    <property type="entry name" value="Cupin_1"/>
</dbReference>
<evidence type="ECO:0000256" key="1">
    <source>
        <dbReference type="ARBA" id="ARBA00003629"/>
    </source>
</evidence>
<evidence type="ECO:0000256" key="5">
    <source>
        <dbReference type="ARBA" id="ARBA00022523"/>
    </source>
</evidence>
<comment type="similarity">
    <text evidence="3 13">Belongs to the germin family.</text>
</comment>
<dbReference type="InterPro" id="IPR011051">
    <property type="entry name" value="RmlC_Cupin_sf"/>
</dbReference>
<keyword evidence="5 13" id="KW-0052">Apoplast</keyword>
<feature type="binding site" evidence="12">
    <location>
        <position position="74"/>
    </location>
    <ligand>
        <name>Mn(2+)</name>
        <dbReference type="ChEBI" id="CHEBI:29035"/>
    </ligand>
</feature>
<evidence type="ECO:0000313" key="16">
    <source>
        <dbReference type="Proteomes" id="UP000236161"/>
    </source>
</evidence>
<organism evidence="15 16">
    <name type="scientific">Apostasia shenzhenica</name>
    <dbReference type="NCBI Taxonomy" id="1088818"/>
    <lineage>
        <taxon>Eukaryota</taxon>
        <taxon>Viridiplantae</taxon>
        <taxon>Streptophyta</taxon>
        <taxon>Embryophyta</taxon>
        <taxon>Tracheophyta</taxon>
        <taxon>Spermatophyta</taxon>
        <taxon>Magnoliopsida</taxon>
        <taxon>Liliopsida</taxon>
        <taxon>Asparagales</taxon>
        <taxon>Orchidaceae</taxon>
        <taxon>Apostasioideae</taxon>
        <taxon>Apostasia</taxon>
    </lineage>
</organism>
<keyword evidence="8" id="KW-0732">Signal</keyword>
<dbReference type="Proteomes" id="UP000236161">
    <property type="component" value="Unassembled WGS sequence"/>
</dbReference>
<dbReference type="PRINTS" id="PR00325">
    <property type="entry name" value="GERMIN"/>
</dbReference>
<evidence type="ECO:0000313" key="15">
    <source>
        <dbReference type="EMBL" id="PKA52683.1"/>
    </source>
</evidence>
<evidence type="ECO:0000256" key="10">
    <source>
        <dbReference type="ARBA" id="ARBA00023211"/>
    </source>
</evidence>
<protein>
    <recommendedName>
        <fullName evidence="13">Germin-like protein</fullName>
    </recommendedName>
</protein>
<dbReference type="PANTHER" id="PTHR31238">
    <property type="entry name" value="GERMIN-LIKE PROTEIN SUBFAMILY 3 MEMBER 3"/>
    <property type="match status" value="1"/>
</dbReference>
<evidence type="ECO:0000256" key="4">
    <source>
        <dbReference type="ARBA" id="ARBA00011268"/>
    </source>
</evidence>
<feature type="binding site" evidence="12">
    <location>
        <position position="72"/>
    </location>
    <ligand>
        <name>Mn(2+)</name>
        <dbReference type="ChEBI" id="CHEBI:29035"/>
    </ligand>
</feature>
<comment type="subunit">
    <text evidence="4">Oligomer (believed to be a pentamer but probably hexamer).</text>
</comment>
<dbReference type="GO" id="GO:0010497">
    <property type="term" value="P:plasmodesmata-mediated intercellular transport"/>
    <property type="evidence" value="ECO:0007669"/>
    <property type="project" value="UniProtKB-ARBA"/>
</dbReference>
<gene>
    <name evidence="15" type="primary">GER1</name>
    <name evidence="15" type="ORF">AXF42_Ash001664</name>
</gene>
<evidence type="ECO:0000256" key="2">
    <source>
        <dbReference type="ARBA" id="ARBA00004271"/>
    </source>
</evidence>
<evidence type="ECO:0000256" key="8">
    <source>
        <dbReference type="ARBA" id="ARBA00022729"/>
    </source>
</evidence>
<evidence type="ECO:0000259" key="14">
    <source>
        <dbReference type="SMART" id="SM00835"/>
    </source>
</evidence>
<evidence type="ECO:0000256" key="12">
    <source>
        <dbReference type="PIRSR" id="PIRSR601929-2"/>
    </source>
</evidence>
<feature type="binding site" evidence="11">
    <location>
        <position position="74"/>
    </location>
    <ligand>
        <name>oxalate</name>
        <dbReference type="ChEBI" id="CHEBI:30623"/>
    </ligand>
</feature>
<dbReference type="GO" id="GO:0030145">
    <property type="term" value="F:manganese ion binding"/>
    <property type="evidence" value="ECO:0007669"/>
    <property type="project" value="UniProtKB-UniRule"/>
</dbReference>
<keyword evidence="15" id="KW-0675">Receptor</keyword>
<dbReference type="OrthoDB" id="1921208at2759"/>
<evidence type="ECO:0000256" key="7">
    <source>
        <dbReference type="ARBA" id="ARBA00022723"/>
    </source>
</evidence>
<keyword evidence="7 11" id="KW-0479">Metal-binding</keyword>
<dbReference type="SUPFAM" id="SSF51182">
    <property type="entry name" value="RmlC-like cupins"/>
    <property type="match status" value="1"/>
</dbReference>
<comment type="subcellular location">
    <subcellularLocation>
        <location evidence="2 13">Secreted</location>
        <location evidence="2 13">Extracellular space</location>
        <location evidence="2 13">Apoplast</location>
    </subcellularLocation>
</comment>
<keyword evidence="10 11" id="KW-0464">Manganese</keyword>
<keyword evidence="6 13" id="KW-0964">Secreted</keyword>
<dbReference type="GO" id="GO:2000280">
    <property type="term" value="P:regulation of root development"/>
    <property type="evidence" value="ECO:0007669"/>
    <property type="project" value="UniProtKB-ARBA"/>
</dbReference>
<keyword evidence="16" id="KW-1185">Reference proteome</keyword>
<feature type="binding site" evidence="11">
    <location>
        <position position="69"/>
    </location>
    <ligand>
        <name>oxalate</name>
        <dbReference type="ChEBI" id="CHEBI:30623"/>
    </ligand>
</feature>
<dbReference type="SMART" id="SM00835">
    <property type="entry name" value="Cupin_1"/>
    <property type="match status" value="1"/>
</dbReference>
<name>A0A2I0AAV3_9ASPA</name>
<evidence type="ECO:0000256" key="6">
    <source>
        <dbReference type="ARBA" id="ARBA00022525"/>
    </source>
</evidence>
<dbReference type="GO" id="GO:0009506">
    <property type="term" value="C:plasmodesma"/>
    <property type="evidence" value="ECO:0007669"/>
    <property type="project" value="UniProtKB-ARBA"/>
</dbReference>
<evidence type="ECO:0000256" key="13">
    <source>
        <dbReference type="RuleBase" id="RU366015"/>
    </source>
</evidence>
<dbReference type="FunFam" id="2.60.120.10:FF:000025">
    <property type="entry name" value="germin-like protein subfamily 2 member 1"/>
    <property type="match status" value="1"/>
</dbReference>
<dbReference type="CDD" id="cd02241">
    <property type="entry name" value="cupin_OxOx"/>
    <property type="match status" value="1"/>
</dbReference>
<dbReference type="Pfam" id="PF00190">
    <property type="entry name" value="Cupin_1"/>
    <property type="match status" value="1"/>
</dbReference>
<accession>A0A2I0AAV3</accession>
<dbReference type="GO" id="GO:0048046">
    <property type="term" value="C:apoplast"/>
    <property type="evidence" value="ECO:0007669"/>
    <property type="project" value="UniProtKB-SubCell"/>
</dbReference>
<dbReference type="Gene3D" id="2.60.120.10">
    <property type="entry name" value="Jelly Rolls"/>
    <property type="match status" value="1"/>
</dbReference>
<dbReference type="EMBL" id="KZ452001">
    <property type="protein sequence ID" value="PKA52683.1"/>
    <property type="molecule type" value="Genomic_DNA"/>
</dbReference>